<evidence type="ECO:0000313" key="5">
    <source>
        <dbReference type="EMBL" id="MFC5175156.1"/>
    </source>
</evidence>
<dbReference type="PRINTS" id="PR00778">
    <property type="entry name" value="HTHARSR"/>
</dbReference>
<dbReference type="PANTHER" id="PTHR33154">
    <property type="entry name" value="TRANSCRIPTIONAL REGULATOR, ARSR FAMILY"/>
    <property type="match status" value="1"/>
</dbReference>
<dbReference type="EMBL" id="JBHSKD010000002">
    <property type="protein sequence ID" value="MFC5175156.1"/>
    <property type="molecule type" value="Genomic_DNA"/>
</dbReference>
<reference evidence="6" key="1">
    <citation type="journal article" date="2019" name="Int. J. Syst. Evol. Microbiol.">
        <title>The Global Catalogue of Microorganisms (GCM) 10K type strain sequencing project: providing services to taxonomists for standard genome sequencing and annotation.</title>
        <authorList>
            <consortium name="The Broad Institute Genomics Platform"/>
            <consortium name="The Broad Institute Genome Sequencing Center for Infectious Disease"/>
            <person name="Wu L."/>
            <person name="Ma J."/>
        </authorList>
    </citation>
    <scope>NUCLEOTIDE SEQUENCE [LARGE SCALE GENOMIC DNA]</scope>
    <source>
        <strain evidence="6">DFY41</strain>
    </source>
</reference>
<keyword evidence="6" id="KW-1185">Reference proteome</keyword>
<name>A0ABW0BD41_9ACTN</name>
<keyword evidence="1" id="KW-0805">Transcription regulation</keyword>
<sequence>MGLATGGRVDRQVAAELHELHARVCKAIADPKRLLIINELRDRELSVGELCEALDLSQSNVSQHLAILRDRGVVSTRRVGTSVIYMLRGKKVLQAVDLLREFLAEDLAERGRLGDEIIG</sequence>
<dbReference type="InterPro" id="IPR036388">
    <property type="entry name" value="WH-like_DNA-bd_sf"/>
</dbReference>
<dbReference type="RefSeq" id="WP_378585489.1">
    <property type="nucleotide sequence ID" value="NZ_JBHSKD010000002.1"/>
</dbReference>
<feature type="domain" description="HTH arsR-type" evidence="4">
    <location>
        <begin position="13"/>
        <end position="107"/>
    </location>
</feature>
<keyword evidence="3" id="KW-0804">Transcription</keyword>
<gene>
    <name evidence="5" type="ORF">ACFPGP_00650</name>
</gene>
<proteinExistence type="predicted"/>
<evidence type="ECO:0000259" key="4">
    <source>
        <dbReference type="PROSITE" id="PS50987"/>
    </source>
</evidence>
<keyword evidence="2" id="KW-0238">DNA-binding</keyword>
<dbReference type="InterPro" id="IPR051081">
    <property type="entry name" value="HTH_MetalResp_TranReg"/>
</dbReference>
<dbReference type="InterPro" id="IPR036390">
    <property type="entry name" value="WH_DNA-bd_sf"/>
</dbReference>
<dbReference type="PANTHER" id="PTHR33154:SF28">
    <property type="entry name" value="HTH-TYPE TRANSCRIPTIONAL REGULATOR YGAV-RELATED"/>
    <property type="match status" value="1"/>
</dbReference>
<evidence type="ECO:0000256" key="2">
    <source>
        <dbReference type="ARBA" id="ARBA00023125"/>
    </source>
</evidence>
<evidence type="ECO:0000313" key="6">
    <source>
        <dbReference type="Proteomes" id="UP001596087"/>
    </source>
</evidence>
<dbReference type="SUPFAM" id="SSF46785">
    <property type="entry name" value="Winged helix' DNA-binding domain"/>
    <property type="match status" value="1"/>
</dbReference>
<accession>A0ABW0BD41</accession>
<protein>
    <submittedName>
        <fullName evidence="5">ArsR/SmtB family transcription factor</fullName>
    </submittedName>
</protein>
<evidence type="ECO:0000256" key="3">
    <source>
        <dbReference type="ARBA" id="ARBA00023163"/>
    </source>
</evidence>
<dbReference type="InterPro" id="IPR011991">
    <property type="entry name" value="ArsR-like_HTH"/>
</dbReference>
<dbReference type="CDD" id="cd00090">
    <property type="entry name" value="HTH_ARSR"/>
    <property type="match status" value="1"/>
</dbReference>
<dbReference type="InterPro" id="IPR001845">
    <property type="entry name" value="HTH_ArsR_DNA-bd_dom"/>
</dbReference>
<dbReference type="Proteomes" id="UP001596087">
    <property type="component" value="Unassembled WGS sequence"/>
</dbReference>
<comment type="caution">
    <text evidence="5">The sequence shown here is derived from an EMBL/GenBank/DDBJ whole genome shotgun (WGS) entry which is preliminary data.</text>
</comment>
<dbReference type="SMART" id="SM00418">
    <property type="entry name" value="HTH_ARSR"/>
    <property type="match status" value="1"/>
</dbReference>
<dbReference type="Gene3D" id="1.10.10.10">
    <property type="entry name" value="Winged helix-like DNA-binding domain superfamily/Winged helix DNA-binding domain"/>
    <property type="match status" value="1"/>
</dbReference>
<dbReference type="Pfam" id="PF01022">
    <property type="entry name" value="HTH_5"/>
    <property type="match status" value="1"/>
</dbReference>
<dbReference type="NCBIfam" id="NF033788">
    <property type="entry name" value="HTH_metalloreg"/>
    <property type="match status" value="1"/>
</dbReference>
<evidence type="ECO:0000256" key="1">
    <source>
        <dbReference type="ARBA" id="ARBA00023015"/>
    </source>
</evidence>
<organism evidence="5 6">
    <name type="scientific">Nocardioides taihuensis</name>
    <dbReference type="NCBI Taxonomy" id="1835606"/>
    <lineage>
        <taxon>Bacteria</taxon>
        <taxon>Bacillati</taxon>
        <taxon>Actinomycetota</taxon>
        <taxon>Actinomycetes</taxon>
        <taxon>Propionibacteriales</taxon>
        <taxon>Nocardioidaceae</taxon>
        <taxon>Nocardioides</taxon>
    </lineage>
</organism>
<dbReference type="PROSITE" id="PS50987">
    <property type="entry name" value="HTH_ARSR_2"/>
    <property type="match status" value="1"/>
</dbReference>